<feature type="domain" description="C2H2-type" evidence="9">
    <location>
        <begin position="169"/>
        <end position="197"/>
    </location>
</feature>
<dbReference type="GO" id="GO:0005634">
    <property type="term" value="C:nucleus"/>
    <property type="evidence" value="ECO:0007669"/>
    <property type="project" value="UniProtKB-SubCell"/>
</dbReference>
<sequence length="338" mass="38178">MHHSYLVLQTLIVLKCTAKGGKSFGQLDALLQQYTPIDFVSAVNEAKRNHLDDQGEIVENVTNISSKREGNCNSDSSPMSNVRNLSVPANASPLSLTDQPSDNEESSLRCSICDLLFACKYNKRRHDFRRHNSNPSIFSDCKCTVCGLNLVCPSALKTHMISHSAIYAFLCERCGKAFKHPNNLKAHMEKDHPIDSSSSRKFTCHVCQKAFHLACDLKRHVPTHSATSNVYRCVYCDQCFGSRANLEKHKLTEQSHVNQAQSKKLQCTDCNLCFKSLRDAKRHSVVHTRKRPFVCTICGKTYSRADSLMRHQRADHEERQLAEVRSTGHLDEQNVPMN</sequence>
<reference evidence="10 11" key="1">
    <citation type="journal article" date="2019" name="BMC Genomics">
        <title>New insights from Opisthorchis felineus genome: update on genomics of the epidemiologically important liver flukes.</title>
        <authorList>
            <person name="Ershov N.I."/>
            <person name="Mordvinov V.A."/>
            <person name="Prokhortchouk E.B."/>
            <person name="Pakharukova M.Y."/>
            <person name="Gunbin K.V."/>
            <person name="Ustyantsev K."/>
            <person name="Genaev M.A."/>
            <person name="Blinov A.G."/>
            <person name="Mazur A."/>
            <person name="Boulygina E."/>
            <person name="Tsygankova S."/>
            <person name="Khrameeva E."/>
            <person name="Chekanov N."/>
            <person name="Fan G."/>
            <person name="Xiao A."/>
            <person name="Zhang H."/>
            <person name="Xu X."/>
            <person name="Yang H."/>
            <person name="Solovyev V."/>
            <person name="Lee S.M."/>
            <person name="Liu X."/>
            <person name="Afonnikov D.A."/>
            <person name="Skryabin K.G."/>
        </authorList>
    </citation>
    <scope>NUCLEOTIDE SEQUENCE [LARGE SCALE GENOMIC DNA]</scope>
    <source>
        <strain evidence="10">AK-0245</strain>
        <tissue evidence="10">Whole organism</tissue>
    </source>
</reference>
<keyword evidence="4 7" id="KW-0863">Zinc-finger</keyword>
<dbReference type="SUPFAM" id="SSF57667">
    <property type="entry name" value="beta-beta-alpha zinc fingers"/>
    <property type="match status" value="3"/>
</dbReference>
<evidence type="ECO:0000313" key="11">
    <source>
        <dbReference type="Proteomes" id="UP000308267"/>
    </source>
</evidence>
<keyword evidence="11" id="KW-1185">Reference proteome</keyword>
<organism evidence="10 11">
    <name type="scientific">Opisthorchis felineus</name>
    <dbReference type="NCBI Taxonomy" id="147828"/>
    <lineage>
        <taxon>Eukaryota</taxon>
        <taxon>Metazoa</taxon>
        <taxon>Spiralia</taxon>
        <taxon>Lophotrochozoa</taxon>
        <taxon>Platyhelminthes</taxon>
        <taxon>Trematoda</taxon>
        <taxon>Digenea</taxon>
        <taxon>Opisthorchiida</taxon>
        <taxon>Opisthorchiata</taxon>
        <taxon>Opisthorchiidae</taxon>
        <taxon>Opisthorchis</taxon>
    </lineage>
</organism>
<dbReference type="Proteomes" id="UP000308267">
    <property type="component" value="Unassembled WGS sequence"/>
</dbReference>
<dbReference type="Pfam" id="PF00096">
    <property type="entry name" value="zf-C2H2"/>
    <property type="match status" value="3"/>
</dbReference>
<keyword evidence="6" id="KW-0539">Nucleus</keyword>
<dbReference type="STRING" id="147828.A0A4V3SG57"/>
<dbReference type="OrthoDB" id="6591996at2759"/>
<feature type="domain" description="C2H2-type" evidence="9">
    <location>
        <begin position="202"/>
        <end position="229"/>
    </location>
</feature>
<dbReference type="PANTHER" id="PTHR24394:SF29">
    <property type="entry name" value="MYONEURIN"/>
    <property type="match status" value="1"/>
</dbReference>
<feature type="region of interest" description="Disordered" evidence="8">
    <location>
        <begin position="311"/>
        <end position="338"/>
    </location>
</feature>
<keyword evidence="5" id="KW-0862">Zinc</keyword>
<dbReference type="PROSITE" id="PS50157">
    <property type="entry name" value="ZINC_FINGER_C2H2_2"/>
    <property type="match status" value="5"/>
</dbReference>
<proteinExistence type="predicted"/>
<feature type="domain" description="C2H2-type" evidence="9">
    <location>
        <begin position="231"/>
        <end position="261"/>
    </location>
</feature>
<dbReference type="InterPro" id="IPR036236">
    <property type="entry name" value="Znf_C2H2_sf"/>
</dbReference>
<evidence type="ECO:0000256" key="4">
    <source>
        <dbReference type="ARBA" id="ARBA00022771"/>
    </source>
</evidence>
<dbReference type="GO" id="GO:0000981">
    <property type="term" value="F:DNA-binding transcription factor activity, RNA polymerase II-specific"/>
    <property type="evidence" value="ECO:0007669"/>
    <property type="project" value="TreeGrafter"/>
</dbReference>
<feature type="domain" description="C2H2-type" evidence="9">
    <location>
        <begin position="293"/>
        <end position="321"/>
    </location>
</feature>
<comment type="subcellular location">
    <subcellularLocation>
        <location evidence="1">Nucleus</location>
    </subcellularLocation>
</comment>
<evidence type="ECO:0000256" key="8">
    <source>
        <dbReference type="SAM" id="MobiDB-lite"/>
    </source>
</evidence>
<accession>A0A4V3SG57</accession>
<dbReference type="SMART" id="SM00355">
    <property type="entry name" value="ZnF_C2H2"/>
    <property type="match status" value="7"/>
</dbReference>
<dbReference type="FunFam" id="3.30.160.60:FF:000414">
    <property type="entry name" value="Zinc finger protein 398"/>
    <property type="match status" value="1"/>
</dbReference>
<evidence type="ECO:0000256" key="1">
    <source>
        <dbReference type="ARBA" id="ARBA00004123"/>
    </source>
</evidence>
<keyword evidence="2" id="KW-0479">Metal-binding</keyword>
<feature type="domain" description="C2H2-type" evidence="9">
    <location>
        <begin position="265"/>
        <end position="292"/>
    </location>
</feature>
<dbReference type="PANTHER" id="PTHR24394">
    <property type="entry name" value="ZINC FINGER PROTEIN"/>
    <property type="match status" value="1"/>
</dbReference>
<evidence type="ECO:0000256" key="3">
    <source>
        <dbReference type="ARBA" id="ARBA00022737"/>
    </source>
</evidence>
<protein>
    <recommendedName>
        <fullName evidence="9">C2H2-type domain-containing protein</fullName>
    </recommendedName>
</protein>
<comment type="caution">
    <text evidence="10">The sequence shown here is derived from an EMBL/GenBank/DDBJ whole genome shotgun (WGS) entry which is preliminary data.</text>
</comment>
<evidence type="ECO:0000256" key="5">
    <source>
        <dbReference type="ARBA" id="ARBA00022833"/>
    </source>
</evidence>
<dbReference type="AlphaFoldDB" id="A0A4V3SG57"/>
<dbReference type="Gene3D" id="3.30.160.60">
    <property type="entry name" value="Classic Zinc Finger"/>
    <property type="match status" value="3"/>
</dbReference>
<dbReference type="InterPro" id="IPR013087">
    <property type="entry name" value="Znf_C2H2_type"/>
</dbReference>
<feature type="compositionally biased region" description="Basic and acidic residues" evidence="8">
    <location>
        <begin position="311"/>
        <end position="332"/>
    </location>
</feature>
<evidence type="ECO:0000256" key="2">
    <source>
        <dbReference type="ARBA" id="ARBA00022723"/>
    </source>
</evidence>
<dbReference type="PROSITE" id="PS00028">
    <property type="entry name" value="ZINC_FINGER_C2H2_1"/>
    <property type="match status" value="5"/>
</dbReference>
<keyword evidence="3" id="KW-0677">Repeat</keyword>
<dbReference type="GO" id="GO:0008270">
    <property type="term" value="F:zinc ion binding"/>
    <property type="evidence" value="ECO:0007669"/>
    <property type="project" value="UniProtKB-KW"/>
</dbReference>
<gene>
    <name evidence="10" type="ORF">CRM22_002848</name>
</gene>
<evidence type="ECO:0000259" key="9">
    <source>
        <dbReference type="PROSITE" id="PS50157"/>
    </source>
</evidence>
<evidence type="ECO:0000256" key="6">
    <source>
        <dbReference type="ARBA" id="ARBA00023242"/>
    </source>
</evidence>
<name>A0A4V3SG57_OPIFE</name>
<evidence type="ECO:0000313" key="10">
    <source>
        <dbReference type="EMBL" id="TGZ71064.1"/>
    </source>
</evidence>
<evidence type="ECO:0000256" key="7">
    <source>
        <dbReference type="PROSITE-ProRule" id="PRU00042"/>
    </source>
</evidence>
<dbReference type="EMBL" id="SJOL01004899">
    <property type="protein sequence ID" value="TGZ71064.1"/>
    <property type="molecule type" value="Genomic_DNA"/>
</dbReference>